<keyword evidence="1" id="KW-0805">Transcription regulation</keyword>
<feature type="modified residue" description="4-aspartylphosphate" evidence="4">
    <location>
        <position position="50"/>
    </location>
</feature>
<sequence>MIVDDEPMIKKSLTKIIDSSGEFIVCGEAEDGKEALELVQRLNPHLLFTDIYMPVMDGMELIEAVRVSGYQTEIVVLSGFAEFDYAKRMLPHRIAEYLLKPVNPYDVMRLLTWLADTFKTREVKEAFNETWLWRCRTDGRRIAEKLWRLDESGYLQLLGEICADMNKLALTGAEYKTYGEQLLAVIAGELAEISGGNNKRPAISLRLSAVQNEELQAEMKQNLVRAAEELRNLRKWNQQYSIRQAISYMDNHYSDPELSLERTAEAARISPSYLSRFFKETTGVTFIHYLSRLRLEKAAEMLRTTLLKTHEIAALAGYMDYPHFSKTFKKMYGVSPVEYRKL</sequence>
<feature type="domain" description="HTH araC/xylS-type" evidence="5">
    <location>
        <begin position="243"/>
        <end position="342"/>
    </location>
</feature>
<proteinExistence type="predicted"/>
<organism evidence="7 8">
    <name type="scientific">Paenibacillus rhizovicinus</name>
    <dbReference type="NCBI Taxonomy" id="2704463"/>
    <lineage>
        <taxon>Bacteria</taxon>
        <taxon>Bacillati</taxon>
        <taxon>Bacillota</taxon>
        <taxon>Bacilli</taxon>
        <taxon>Bacillales</taxon>
        <taxon>Paenibacillaceae</taxon>
        <taxon>Paenibacillus</taxon>
    </lineage>
</organism>
<dbReference type="SMART" id="SM00448">
    <property type="entry name" value="REC"/>
    <property type="match status" value="1"/>
</dbReference>
<evidence type="ECO:0000256" key="3">
    <source>
        <dbReference type="ARBA" id="ARBA00023163"/>
    </source>
</evidence>
<name>A0A6C0PCD1_9BACL</name>
<dbReference type="SMART" id="SM00342">
    <property type="entry name" value="HTH_ARAC"/>
    <property type="match status" value="1"/>
</dbReference>
<dbReference type="Proteomes" id="UP000479114">
    <property type="component" value="Plasmid unnamed1"/>
</dbReference>
<dbReference type="AlphaFoldDB" id="A0A6C0PCD1"/>
<dbReference type="PANTHER" id="PTHR43280">
    <property type="entry name" value="ARAC-FAMILY TRANSCRIPTIONAL REGULATOR"/>
    <property type="match status" value="1"/>
</dbReference>
<evidence type="ECO:0000256" key="4">
    <source>
        <dbReference type="PROSITE-ProRule" id="PRU00169"/>
    </source>
</evidence>
<keyword evidence="3" id="KW-0804">Transcription</keyword>
<dbReference type="GO" id="GO:0043565">
    <property type="term" value="F:sequence-specific DNA binding"/>
    <property type="evidence" value="ECO:0007669"/>
    <property type="project" value="InterPro"/>
</dbReference>
<dbReference type="PANTHER" id="PTHR43280:SF28">
    <property type="entry name" value="HTH-TYPE TRANSCRIPTIONAL ACTIVATOR RHAS"/>
    <property type="match status" value="1"/>
</dbReference>
<dbReference type="Pfam" id="PF12833">
    <property type="entry name" value="HTH_18"/>
    <property type="match status" value="1"/>
</dbReference>
<dbReference type="PROSITE" id="PS50110">
    <property type="entry name" value="RESPONSE_REGULATORY"/>
    <property type="match status" value="1"/>
</dbReference>
<accession>A0A6C0PCD1</accession>
<dbReference type="Gene3D" id="1.10.10.60">
    <property type="entry name" value="Homeodomain-like"/>
    <property type="match status" value="2"/>
</dbReference>
<dbReference type="Gene3D" id="3.40.50.2300">
    <property type="match status" value="1"/>
</dbReference>
<dbReference type="SUPFAM" id="SSF52172">
    <property type="entry name" value="CheY-like"/>
    <property type="match status" value="1"/>
</dbReference>
<dbReference type="KEGG" id="prz:GZH47_31920"/>
<dbReference type="GO" id="GO:0000160">
    <property type="term" value="P:phosphorelay signal transduction system"/>
    <property type="evidence" value="ECO:0007669"/>
    <property type="project" value="InterPro"/>
</dbReference>
<reference evidence="7 8" key="1">
    <citation type="submission" date="2020-02" db="EMBL/GenBank/DDBJ databases">
        <title>Paenibacillus sp. nov., isolated from rhizosphere soil of tomato.</title>
        <authorList>
            <person name="Weon H.-Y."/>
            <person name="Lee S.A."/>
        </authorList>
    </citation>
    <scope>NUCLEOTIDE SEQUENCE [LARGE SCALE GENOMIC DNA]</scope>
    <source>
        <strain evidence="7 8">14171R-81</strain>
        <plasmid evidence="7 8">unnamed1</plasmid>
    </source>
</reference>
<dbReference type="PRINTS" id="PR00032">
    <property type="entry name" value="HTHARAC"/>
</dbReference>
<evidence type="ECO:0000313" key="8">
    <source>
        <dbReference type="Proteomes" id="UP000479114"/>
    </source>
</evidence>
<keyword evidence="4" id="KW-0597">Phosphoprotein</keyword>
<evidence type="ECO:0000256" key="1">
    <source>
        <dbReference type="ARBA" id="ARBA00023015"/>
    </source>
</evidence>
<dbReference type="SUPFAM" id="SSF46689">
    <property type="entry name" value="Homeodomain-like"/>
    <property type="match status" value="2"/>
</dbReference>
<dbReference type="CDD" id="cd17536">
    <property type="entry name" value="REC_YesN-like"/>
    <property type="match status" value="1"/>
</dbReference>
<dbReference type="GO" id="GO:0003700">
    <property type="term" value="F:DNA-binding transcription factor activity"/>
    <property type="evidence" value="ECO:0007669"/>
    <property type="project" value="InterPro"/>
</dbReference>
<dbReference type="RefSeq" id="WP_162645649.1">
    <property type="nucleotide sequence ID" value="NZ_CP048287.1"/>
</dbReference>
<dbReference type="InterPro" id="IPR020449">
    <property type="entry name" value="Tscrpt_reg_AraC-type_HTH"/>
</dbReference>
<gene>
    <name evidence="7" type="ORF">GZH47_31920</name>
</gene>
<dbReference type="InterPro" id="IPR018060">
    <property type="entry name" value="HTH_AraC"/>
</dbReference>
<dbReference type="Pfam" id="PF00072">
    <property type="entry name" value="Response_reg"/>
    <property type="match status" value="1"/>
</dbReference>
<evidence type="ECO:0000259" key="6">
    <source>
        <dbReference type="PROSITE" id="PS50110"/>
    </source>
</evidence>
<evidence type="ECO:0000256" key="2">
    <source>
        <dbReference type="ARBA" id="ARBA00023125"/>
    </source>
</evidence>
<dbReference type="PROSITE" id="PS01124">
    <property type="entry name" value="HTH_ARAC_FAMILY_2"/>
    <property type="match status" value="1"/>
</dbReference>
<dbReference type="EMBL" id="CP048287">
    <property type="protein sequence ID" value="QHW35503.1"/>
    <property type="molecule type" value="Genomic_DNA"/>
</dbReference>
<protein>
    <submittedName>
        <fullName evidence="7">Response regulator</fullName>
    </submittedName>
</protein>
<feature type="domain" description="Response regulatory" evidence="6">
    <location>
        <begin position="1"/>
        <end position="115"/>
    </location>
</feature>
<dbReference type="InterPro" id="IPR009057">
    <property type="entry name" value="Homeodomain-like_sf"/>
</dbReference>
<keyword evidence="7" id="KW-0614">Plasmid</keyword>
<dbReference type="InterPro" id="IPR001789">
    <property type="entry name" value="Sig_transdc_resp-reg_receiver"/>
</dbReference>
<geneLocation type="plasmid" evidence="7 8">
    <name>unnamed1</name>
</geneLocation>
<dbReference type="InterPro" id="IPR011006">
    <property type="entry name" value="CheY-like_superfamily"/>
</dbReference>
<evidence type="ECO:0000259" key="5">
    <source>
        <dbReference type="PROSITE" id="PS01124"/>
    </source>
</evidence>
<keyword evidence="2" id="KW-0238">DNA-binding</keyword>
<evidence type="ECO:0000313" key="7">
    <source>
        <dbReference type="EMBL" id="QHW35503.1"/>
    </source>
</evidence>
<keyword evidence="8" id="KW-1185">Reference proteome</keyword>